<dbReference type="SUPFAM" id="SSF55781">
    <property type="entry name" value="GAF domain-like"/>
    <property type="match status" value="1"/>
</dbReference>
<dbReference type="SMART" id="SM00304">
    <property type="entry name" value="HAMP"/>
    <property type="match status" value="1"/>
</dbReference>
<dbReference type="GO" id="GO:0016791">
    <property type="term" value="F:phosphatase activity"/>
    <property type="evidence" value="ECO:0007669"/>
    <property type="project" value="TreeGrafter"/>
</dbReference>
<dbReference type="Gene3D" id="3.60.40.10">
    <property type="entry name" value="PPM-type phosphatase domain"/>
    <property type="match status" value="1"/>
</dbReference>
<sequence>MIGDMKIRTKLSIIEALLVLGVLIALSVVIFFTSTIIALKDFEMLSERSISSLEQLSVRMDSLMTTNSRITVEKARIEFGIDKFEQELNDFVSARGARFLSKRQTSELQQTVGWWNQLSTWYYQPALDHMDWMIDQRMDRLVGDRGLFQTFLVISQEGQPHPFLGAYQTLKNYQLLIMDNTETFKARMDKLIGETNLRANTIITAGTRIAIAIIACSLLITLILTSRFSTQMVKRIKLVGEAMSVISRGDFSNELTIRSRDEFEELSKDYNALKDQLKEKLDSVLDFMFRIGSLQAQDPDPEAVLALVVESAVENTEADAGALFLVDEASKSIYVSDIIGMFPPPYPFPERLPRQKQEVDEYIRNKPFGLGETIIGECIAAAEPRFFRNCSQALEGTTFPLLEDDDPLYVSSLIIVPLSLPGRILGAIAVARRGKTSHFSDLDFTHMRTFADYAALTIDNIYNYTELIERREIQREIEIAARIQKDLLPKRISEPKGTSIATYSKAAKGVSGDYYDIFPIEKGKTAVVICDVVGKGVPAAMLMVMIRTILRLTASGDRKPAQILTFLNRGITGKIGVDHFATMGMFVYDEMEKRIYFSNAAHLPLLIYRKGTEVFIEMDTPGLPIGIEVGEHYKQRQFQTIPGDILIFYTDGVTETRSKESREYGLEALKSVVRSSAQLSASKIAERIKEDIDRFAQGTSQHDDQTFLIMKIAEIT</sequence>
<dbReference type="STRING" id="573413.Spirs_1319"/>
<evidence type="ECO:0000256" key="1">
    <source>
        <dbReference type="ARBA" id="ARBA00022801"/>
    </source>
</evidence>
<dbReference type="PANTHER" id="PTHR43156">
    <property type="entry name" value="STAGE II SPORULATION PROTEIN E-RELATED"/>
    <property type="match status" value="1"/>
</dbReference>
<dbReference type="KEGG" id="ssm:Spirs_1319"/>
<reference evidence="4 5" key="1">
    <citation type="journal article" date="2010" name="Stand. Genomic Sci.">
        <title>Complete genome sequence of Spirochaeta smaragdinae type strain (SEBR 4228).</title>
        <authorList>
            <person name="Mavromatis K."/>
            <person name="Yasawong M."/>
            <person name="Chertkov O."/>
            <person name="Lapidus A."/>
            <person name="Lucas S."/>
            <person name="Nolan M."/>
            <person name="Del Rio T.G."/>
            <person name="Tice H."/>
            <person name="Cheng J.F."/>
            <person name="Pitluck S."/>
            <person name="Liolios K."/>
            <person name="Ivanova N."/>
            <person name="Tapia R."/>
            <person name="Han C."/>
            <person name="Bruce D."/>
            <person name="Goodwin L."/>
            <person name="Pati A."/>
            <person name="Chen A."/>
            <person name="Palaniappan K."/>
            <person name="Land M."/>
            <person name="Hauser L."/>
            <person name="Chang Y.J."/>
            <person name="Jeffries C.D."/>
            <person name="Detter J.C."/>
            <person name="Rohde M."/>
            <person name="Brambilla E."/>
            <person name="Spring S."/>
            <person name="Goker M."/>
            <person name="Sikorski J."/>
            <person name="Woyke T."/>
            <person name="Bristow J."/>
            <person name="Eisen J.A."/>
            <person name="Markowitz V."/>
            <person name="Hugenholtz P."/>
            <person name="Klenk H.P."/>
            <person name="Kyrpides N.C."/>
        </authorList>
    </citation>
    <scope>NUCLEOTIDE SEQUENCE [LARGE SCALE GENOMIC DNA]</scope>
    <source>
        <strain evidence="5">DSM 11293 / JCM 15392 / SEBR 4228</strain>
    </source>
</reference>
<dbReference type="InterPro" id="IPR052016">
    <property type="entry name" value="Bact_Sigma-Reg"/>
</dbReference>
<dbReference type="GO" id="GO:0007165">
    <property type="term" value="P:signal transduction"/>
    <property type="evidence" value="ECO:0007669"/>
    <property type="project" value="InterPro"/>
</dbReference>
<dbReference type="Pfam" id="PF00672">
    <property type="entry name" value="HAMP"/>
    <property type="match status" value="1"/>
</dbReference>
<dbReference type="GO" id="GO:0016020">
    <property type="term" value="C:membrane"/>
    <property type="evidence" value="ECO:0007669"/>
    <property type="project" value="InterPro"/>
</dbReference>
<dbReference type="InterPro" id="IPR003660">
    <property type="entry name" value="HAMP_dom"/>
</dbReference>
<feature type="transmembrane region" description="Helical" evidence="2">
    <location>
        <begin position="12"/>
        <end position="39"/>
    </location>
</feature>
<proteinExistence type="predicted"/>
<name>E1R424_SEDSS</name>
<dbReference type="HOGENOM" id="CLU_385833_0_0_12"/>
<dbReference type="Pfam" id="PF07228">
    <property type="entry name" value="SpoIIE"/>
    <property type="match status" value="1"/>
</dbReference>
<keyword evidence="2" id="KW-1133">Transmembrane helix</keyword>
<gene>
    <name evidence="4" type="ordered locus">Spirs_1319</name>
</gene>
<dbReference type="InterPro" id="IPR036457">
    <property type="entry name" value="PPM-type-like_dom_sf"/>
</dbReference>
<protein>
    <submittedName>
        <fullName evidence="4">Protein serine phosphatase with GAF(S) sensor(S)</fullName>
    </submittedName>
</protein>
<dbReference type="SUPFAM" id="SSF81606">
    <property type="entry name" value="PP2C-like"/>
    <property type="match status" value="1"/>
</dbReference>
<dbReference type="OrthoDB" id="9773346at2"/>
<dbReference type="Proteomes" id="UP000002318">
    <property type="component" value="Chromosome"/>
</dbReference>
<dbReference type="eggNOG" id="COG2203">
    <property type="taxonomic scope" value="Bacteria"/>
</dbReference>
<dbReference type="SMART" id="SM00065">
    <property type="entry name" value="GAF"/>
    <property type="match status" value="1"/>
</dbReference>
<dbReference type="InterPro" id="IPR003018">
    <property type="entry name" value="GAF"/>
</dbReference>
<evidence type="ECO:0000313" key="5">
    <source>
        <dbReference type="Proteomes" id="UP000002318"/>
    </source>
</evidence>
<dbReference type="Pfam" id="PF13185">
    <property type="entry name" value="GAF_2"/>
    <property type="match status" value="1"/>
</dbReference>
<dbReference type="PANTHER" id="PTHR43156:SF2">
    <property type="entry name" value="STAGE II SPORULATION PROTEIN E"/>
    <property type="match status" value="1"/>
</dbReference>
<organism evidence="4 5">
    <name type="scientific">Sediminispirochaeta smaragdinae (strain DSM 11293 / JCM 15392 / SEBR 4228)</name>
    <name type="common">Spirochaeta smaragdinae</name>
    <dbReference type="NCBI Taxonomy" id="573413"/>
    <lineage>
        <taxon>Bacteria</taxon>
        <taxon>Pseudomonadati</taxon>
        <taxon>Spirochaetota</taxon>
        <taxon>Spirochaetia</taxon>
        <taxon>Spirochaetales</taxon>
        <taxon>Spirochaetaceae</taxon>
        <taxon>Sediminispirochaeta</taxon>
    </lineage>
</organism>
<dbReference type="Gene3D" id="6.10.340.10">
    <property type="match status" value="1"/>
</dbReference>
<dbReference type="SUPFAM" id="SSF158472">
    <property type="entry name" value="HAMP domain-like"/>
    <property type="match status" value="1"/>
</dbReference>
<dbReference type="PROSITE" id="PS50885">
    <property type="entry name" value="HAMP"/>
    <property type="match status" value="1"/>
</dbReference>
<keyword evidence="2" id="KW-0812">Transmembrane</keyword>
<dbReference type="eggNOG" id="COG3850">
    <property type="taxonomic scope" value="Bacteria"/>
</dbReference>
<evidence type="ECO:0000256" key="2">
    <source>
        <dbReference type="SAM" id="Phobius"/>
    </source>
</evidence>
<keyword evidence="1" id="KW-0378">Hydrolase</keyword>
<dbReference type="InterPro" id="IPR001932">
    <property type="entry name" value="PPM-type_phosphatase-like_dom"/>
</dbReference>
<evidence type="ECO:0000259" key="3">
    <source>
        <dbReference type="PROSITE" id="PS50885"/>
    </source>
</evidence>
<feature type="domain" description="HAMP" evidence="3">
    <location>
        <begin position="230"/>
        <end position="282"/>
    </location>
</feature>
<dbReference type="eggNOG" id="COG2208">
    <property type="taxonomic scope" value="Bacteria"/>
</dbReference>
<keyword evidence="2" id="KW-0472">Membrane</keyword>
<accession>E1R424</accession>
<dbReference type="AlphaFoldDB" id="E1R424"/>
<evidence type="ECO:0000313" key="4">
    <source>
        <dbReference type="EMBL" id="ADK80446.1"/>
    </source>
</evidence>
<dbReference type="CDD" id="cd06225">
    <property type="entry name" value="HAMP"/>
    <property type="match status" value="1"/>
</dbReference>
<dbReference type="InterPro" id="IPR029016">
    <property type="entry name" value="GAF-like_dom_sf"/>
</dbReference>
<keyword evidence="5" id="KW-1185">Reference proteome</keyword>
<dbReference type="Gene3D" id="3.30.450.40">
    <property type="match status" value="1"/>
</dbReference>
<dbReference type="EMBL" id="CP002116">
    <property type="protein sequence ID" value="ADK80446.1"/>
    <property type="molecule type" value="Genomic_DNA"/>
</dbReference>
<dbReference type="SMART" id="SM00331">
    <property type="entry name" value="PP2C_SIG"/>
    <property type="match status" value="1"/>
</dbReference>